<name>A0ABW5GUF4_9PSEU</name>
<organism evidence="2 3">
    <name type="scientific">Amycolatopsis samaneae</name>
    <dbReference type="NCBI Taxonomy" id="664691"/>
    <lineage>
        <taxon>Bacteria</taxon>
        <taxon>Bacillati</taxon>
        <taxon>Actinomycetota</taxon>
        <taxon>Actinomycetes</taxon>
        <taxon>Pseudonocardiales</taxon>
        <taxon>Pseudonocardiaceae</taxon>
        <taxon>Amycolatopsis</taxon>
    </lineage>
</organism>
<comment type="caution">
    <text evidence="2">The sequence shown here is derived from an EMBL/GenBank/DDBJ whole genome shotgun (WGS) entry which is preliminary data.</text>
</comment>
<evidence type="ECO:0000259" key="1">
    <source>
        <dbReference type="Pfam" id="PF13556"/>
    </source>
</evidence>
<dbReference type="PANTHER" id="PTHR33744">
    <property type="entry name" value="CARBOHYDRATE DIACID REGULATOR"/>
    <property type="match status" value="1"/>
</dbReference>
<dbReference type="RefSeq" id="WP_345385738.1">
    <property type="nucleotide sequence ID" value="NZ_BAABHG010000001.1"/>
</dbReference>
<dbReference type="PANTHER" id="PTHR33744:SF17">
    <property type="entry name" value="CONSERVED PROTEIN"/>
    <property type="match status" value="1"/>
</dbReference>
<evidence type="ECO:0000313" key="3">
    <source>
        <dbReference type="Proteomes" id="UP001597419"/>
    </source>
</evidence>
<reference evidence="3" key="1">
    <citation type="journal article" date="2019" name="Int. J. Syst. Evol. Microbiol.">
        <title>The Global Catalogue of Microorganisms (GCM) 10K type strain sequencing project: providing services to taxonomists for standard genome sequencing and annotation.</title>
        <authorList>
            <consortium name="The Broad Institute Genomics Platform"/>
            <consortium name="The Broad Institute Genome Sequencing Center for Infectious Disease"/>
            <person name="Wu L."/>
            <person name="Ma J."/>
        </authorList>
    </citation>
    <scope>NUCLEOTIDE SEQUENCE [LARGE SCALE GENOMIC DNA]</scope>
    <source>
        <strain evidence="3">CGMCC 4.7643</strain>
    </source>
</reference>
<dbReference type="Gene3D" id="1.10.10.2840">
    <property type="entry name" value="PucR C-terminal helix-turn-helix domain"/>
    <property type="match status" value="1"/>
</dbReference>
<dbReference type="InterPro" id="IPR025736">
    <property type="entry name" value="PucR_C-HTH_dom"/>
</dbReference>
<dbReference type="EMBL" id="JBHUKU010000026">
    <property type="protein sequence ID" value="MFD2464568.1"/>
    <property type="molecule type" value="Genomic_DNA"/>
</dbReference>
<dbReference type="Pfam" id="PF13556">
    <property type="entry name" value="HTH_30"/>
    <property type="match status" value="1"/>
</dbReference>
<evidence type="ECO:0000313" key="2">
    <source>
        <dbReference type="EMBL" id="MFD2464568.1"/>
    </source>
</evidence>
<sequence length="529" mass="54744">MSAAHPTAAELAGALGGSVLRLVADGGAGRAIREVTIHDPAGPSRPGSLLLAPGVTAGELPDLLGAVAAAGHPAIVCRAPVPASEAVLRAARDHGTAVFELAVGADWTRLADDVRAVAAAWSPGTGHTPRAEDLFALLDAASVLLDAPLVLEDTALAVLAWSGGQDEADEERVTGILERRAPGWLVEALEARGDFARLAASDEPLFLGPASAHAKPRMAVAVRFGGELLGYLWATTAGEPFGPERSADFAAVSGAVASFLRGRGAGSGADRPVVADLVSALLRGEDADGAARRLGVRTAKLTVLAARLATGGGPEGDWAGRRGLLGPLALHLTIGHPRAVTTFDGDAAYALLPWPPSLSAAAALAGTRRLAEGFARRAGRGRDLVLAVGGVASTPDEVPAAKDEADLVLRVLADRLAGPPVAAFADVQTTFAVSSAARALARAGHRLRGPVDLLAGHDAEQHTELVPTLRAYLDLFGDVKRAAERIHVHPNTFRNRLRRIRELTGFDATDPDARFLAELEFRIRGLRGH</sequence>
<accession>A0ABW5GUF4</accession>
<protein>
    <submittedName>
        <fullName evidence="2">PucR family transcriptional regulator</fullName>
    </submittedName>
</protein>
<feature type="domain" description="PucR C-terminal helix-turn-helix" evidence="1">
    <location>
        <begin position="465"/>
        <end position="523"/>
    </location>
</feature>
<keyword evidence="3" id="KW-1185">Reference proteome</keyword>
<dbReference type="Proteomes" id="UP001597419">
    <property type="component" value="Unassembled WGS sequence"/>
</dbReference>
<gene>
    <name evidence="2" type="ORF">ACFSYJ_38540</name>
</gene>
<proteinExistence type="predicted"/>
<dbReference type="InterPro" id="IPR042070">
    <property type="entry name" value="PucR_C-HTH_sf"/>
</dbReference>
<dbReference type="InterPro" id="IPR051448">
    <property type="entry name" value="CdaR-like_regulators"/>
</dbReference>